<dbReference type="Pfam" id="PF00258">
    <property type="entry name" value="Flavodoxin_1"/>
    <property type="match status" value="1"/>
</dbReference>
<dbReference type="InterPro" id="IPR010087">
    <property type="entry name" value="Flav_short"/>
</dbReference>
<comment type="caution">
    <text evidence="10">The sequence shown here is derived from an EMBL/GenBank/DDBJ whole genome shotgun (WGS) entry which is preliminary data.</text>
</comment>
<keyword evidence="7 8" id="KW-0249">Electron transport</keyword>
<dbReference type="NCBIfam" id="TIGR01753">
    <property type="entry name" value="flav_short"/>
    <property type="match status" value="1"/>
</dbReference>
<evidence type="ECO:0000256" key="8">
    <source>
        <dbReference type="RuleBase" id="RU367037"/>
    </source>
</evidence>
<sequence length="149" mass="16919">MIKILMIYASMSGNTEIMADVIFDYIKGKNHEIVKKSFDFDPIQIDELLNYDGILIGTYTYDEGDLPYEVEDFYEELDDIELTGKMIGVFGSCDSFYDSFGGAIDTMAAKVKDRGGMLYDKGLKVDLEPDKKDIERLREFAEGFLGKIN</sequence>
<evidence type="ECO:0000256" key="7">
    <source>
        <dbReference type="ARBA" id="ARBA00022982"/>
    </source>
</evidence>
<evidence type="ECO:0000313" key="10">
    <source>
        <dbReference type="EMBL" id="GGG67824.1"/>
    </source>
</evidence>
<comment type="cofactor">
    <cofactor evidence="1 8">
        <name>FMN</name>
        <dbReference type="ChEBI" id="CHEBI:58210"/>
    </cofactor>
</comment>
<dbReference type="Proteomes" id="UP000622860">
    <property type="component" value="Unassembled WGS sequence"/>
</dbReference>
<keyword evidence="5 8" id="KW-0285">Flavoprotein</keyword>
<evidence type="ECO:0000256" key="4">
    <source>
        <dbReference type="ARBA" id="ARBA00022448"/>
    </source>
</evidence>
<protein>
    <recommendedName>
        <fullName evidence="8">Flavodoxin</fullName>
    </recommendedName>
</protein>
<keyword evidence="4 8" id="KW-0813">Transport</keyword>
<dbReference type="GO" id="GO:0009055">
    <property type="term" value="F:electron transfer activity"/>
    <property type="evidence" value="ECO:0007669"/>
    <property type="project" value="UniProtKB-UniRule"/>
</dbReference>
<dbReference type="InterPro" id="IPR008254">
    <property type="entry name" value="Flavodoxin/NO_synth"/>
</dbReference>
<proteinExistence type="inferred from homology"/>
<gene>
    <name evidence="10" type="ORF">GCM10011398_09550</name>
</gene>
<evidence type="ECO:0000313" key="11">
    <source>
        <dbReference type="Proteomes" id="UP000622860"/>
    </source>
</evidence>
<comment type="similarity">
    <text evidence="3 8">Belongs to the flavodoxin family.</text>
</comment>
<dbReference type="NCBIfam" id="NF005216">
    <property type="entry name" value="PRK06703.1"/>
    <property type="match status" value="1"/>
</dbReference>
<dbReference type="AlphaFoldDB" id="A0A917M0R2"/>
<dbReference type="PANTHER" id="PTHR42809">
    <property type="entry name" value="FLAVODOXIN 2"/>
    <property type="match status" value="1"/>
</dbReference>
<evidence type="ECO:0000256" key="2">
    <source>
        <dbReference type="ARBA" id="ARBA00003297"/>
    </source>
</evidence>
<comment type="function">
    <text evidence="2 8">Low-potential electron donor to a number of redox enzymes.</text>
</comment>
<keyword evidence="6 8" id="KW-0288">FMN</keyword>
<evidence type="ECO:0000256" key="1">
    <source>
        <dbReference type="ARBA" id="ARBA00001917"/>
    </source>
</evidence>
<dbReference type="InterPro" id="IPR029039">
    <property type="entry name" value="Flavoprotein-like_sf"/>
</dbReference>
<evidence type="ECO:0000259" key="9">
    <source>
        <dbReference type="PROSITE" id="PS50902"/>
    </source>
</evidence>
<dbReference type="PROSITE" id="PS50902">
    <property type="entry name" value="FLAVODOXIN_LIKE"/>
    <property type="match status" value="1"/>
</dbReference>
<organism evidence="10 11">
    <name type="scientific">Virgibacillus oceani</name>
    <dbReference type="NCBI Taxonomy" id="1479511"/>
    <lineage>
        <taxon>Bacteria</taxon>
        <taxon>Bacillati</taxon>
        <taxon>Bacillota</taxon>
        <taxon>Bacilli</taxon>
        <taxon>Bacillales</taxon>
        <taxon>Bacillaceae</taxon>
        <taxon>Virgibacillus</taxon>
    </lineage>
</organism>
<reference evidence="10" key="1">
    <citation type="journal article" date="2014" name="Int. J. Syst. Evol. Microbiol.">
        <title>Complete genome sequence of Corynebacterium casei LMG S-19264T (=DSM 44701T), isolated from a smear-ripened cheese.</title>
        <authorList>
            <consortium name="US DOE Joint Genome Institute (JGI-PGF)"/>
            <person name="Walter F."/>
            <person name="Albersmeier A."/>
            <person name="Kalinowski J."/>
            <person name="Ruckert C."/>
        </authorList>
    </citation>
    <scope>NUCLEOTIDE SEQUENCE</scope>
    <source>
        <strain evidence="10">CGMCC 1.12754</strain>
    </source>
</reference>
<dbReference type="GO" id="GO:0016651">
    <property type="term" value="F:oxidoreductase activity, acting on NAD(P)H"/>
    <property type="evidence" value="ECO:0007669"/>
    <property type="project" value="UniProtKB-ARBA"/>
</dbReference>
<dbReference type="PANTHER" id="PTHR42809:SF1">
    <property type="entry name" value="FLAVODOXIN 1"/>
    <property type="match status" value="1"/>
</dbReference>
<name>A0A917M0R2_9BACI</name>
<dbReference type="Gene3D" id="3.40.50.360">
    <property type="match status" value="1"/>
</dbReference>
<dbReference type="NCBIfam" id="NF005246">
    <property type="entry name" value="PRK06756.1"/>
    <property type="match status" value="1"/>
</dbReference>
<reference evidence="10" key="2">
    <citation type="submission" date="2020-09" db="EMBL/GenBank/DDBJ databases">
        <authorList>
            <person name="Sun Q."/>
            <person name="Zhou Y."/>
        </authorList>
    </citation>
    <scope>NUCLEOTIDE SEQUENCE</scope>
    <source>
        <strain evidence="10">CGMCC 1.12754</strain>
    </source>
</reference>
<evidence type="ECO:0000256" key="3">
    <source>
        <dbReference type="ARBA" id="ARBA00005267"/>
    </source>
</evidence>
<feature type="domain" description="Flavodoxin-like" evidence="9">
    <location>
        <begin position="4"/>
        <end position="145"/>
    </location>
</feature>
<accession>A0A917M0R2</accession>
<keyword evidence="11" id="KW-1185">Reference proteome</keyword>
<evidence type="ECO:0000256" key="5">
    <source>
        <dbReference type="ARBA" id="ARBA00022630"/>
    </source>
</evidence>
<dbReference type="RefSeq" id="WP_188454201.1">
    <property type="nucleotide sequence ID" value="NZ_BMFR01000002.1"/>
</dbReference>
<dbReference type="GO" id="GO:0010181">
    <property type="term" value="F:FMN binding"/>
    <property type="evidence" value="ECO:0007669"/>
    <property type="project" value="UniProtKB-UniRule"/>
</dbReference>
<evidence type="ECO:0000256" key="6">
    <source>
        <dbReference type="ARBA" id="ARBA00022643"/>
    </source>
</evidence>
<dbReference type="SUPFAM" id="SSF52218">
    <property type="entry name" value="Flavoproteins"/>
    <property type="match status" value="1"/>
</dbReference>
<dbReference type="InterPro" id="IPR050619">
    <property type="entry name" value="Flavodoxin"/>
</dbReference>
<dbReference type="EMBL" id="BMFR01000002">
    <property type="protein sequence ID" value="GGG67824.1"/>
    <property type="molecule type" value="Genomic_DNA"/>
</dbReference>